<gene>
    <name evidence="3" type="ORF">MAR_017694</name>
</gene>
<keyword evidence="1" id="KW-0472">Membrane</keyword>
<dbReference type="InterPro" id="IPR017850">
    <property type="entry name" value="Alkaline_phosphatase_core_sf"/>
</dbReference>
<sequence length="471" mass="53238">MPTEMVINICMVLLVLLCEASSTPKVLLVSMDGFRYDYLDLLPPSMVPNFQNIIKNGVKGKLTSVFPTVTYPNHYTLITGLYPENHGLVHNRFYDTDPTVKDHFWYDDRRDNYDPVWFDTGAEPIYVTNKKGSGVRYSASALWPCGLGKVKEIRPDFVYYDTDPFSHINFTKMVDDMVDWFTNKTNPVNLGLMYFDEPDEIAHASGAASTAVLNFVKELDVVIGHLIKRLRDTNLLDDLNVILLADHGFTNITTQVVLEDYGIMAHEYTTGSGFENHITVHIYPNNIDTLYKKFSNSSLKDKLDVYLKSNSTYLKDTLHYSKNSRIAPIIITGKEGGHGYDPKYPDMSPIFLAFGPAFKKGYKTDSPFPNLDIYPLMCHLLGVPPAPNNGSLKRVEQFLKDPLKEDGFTVTEVSLLMVFIVTVLVAGLFAICACHNARKQPRLLLRGFQSPVGNLQHSHHLLQDNDDDDEF</sequence>
<keyword evidence="1" id="KW-0812">Transmembrane</keyword>
<keyword evidence="4" id="KW-1185">Reference proteome</keyword>
<dbReference type="CDD" id="cd16018">
    <property type="entry name" value="Enpp"/>
    <property type="match status" value="1"/>
</dbReference>
<dbReference type="InterPro" id="IPR002591">
    <property type="entry name" value="Phosphodiest/P_Trfase"/>
</dbReference>
<dbReference type="PANTHER" id="PTHR10151">
    <property type="entry name" value="ECTONUCLEOTIDE PYROPHOSPHATASE/PHOSPHODIESTERASE"/>
    <property type="match status" value="1"/>
</dbReference>
<dbReference type="Proteomes" id="UP001164746">
    <property type="component" value="Chromosome 6"/>
</dbReference>
<name>A0ABY7EKM4_MYAAR</name>
<evidence type="ECO:0000256" key="1">
    <source>
        <dbReference type="SAM" id="Phobius"/>
    </source>
</evidence>
<feature type="chain" id="PRO_5047273401" evidence="2">
    <location>
        <begin position="21"/>
        <end position="471"/>
    </location>
</feature>
<organism evidence="3 4">
    <name type="scientific">Mya arenaria</name>
    <name type="common">Soft-shell clam</name>
    <dbReference type="NCBI Taxonomy" id="6604"/>
    <lineage>
        <taxon>Eukaryota</taxon>
        <taxon>Metazoa</taxon>
        <taxon>Spiralia</taxon>
        <taxon>Lophotrochozoa</taxon>
        <taxon>Mollusca</taxon>
        <taxon>Bivalvia</taxon>
        <taxon>Autobranchia</taxon>
        <taxon>Heteroconchia</taxon>
        <taxon>Euheterodonta</taxon>
        <taxon>Imparidentia</taxon>
        <taxon>Neoheterodontei</taxon>
        <taxon>Myida</taxon>
        <taxon>Myoidea</taxon>
        <taxon>Myidae</taxon>
        <taxon>Mya</taxon>
    </lineage>
</organism>
<keyword evidence="2" id="KW-0732">Signal</keyword>
<feature type="signal peptide" evidence="2">
    <location>
        <begin position="1"/>
        <end position="20"/>
    </location>
</feature>
<dbReference type="Pfam" id="PF01663">
    <property type="entry name" value="Phosphodiest"/>
    <property type="match status" value="1"/>
</dbReference>
<dbReference type="PANTHER" id="PTHR10151:SF120">
    <property type="entry name" value="BIS(5'-ADENOSYL)-TRIPHOSPHATASE"/>
    <property type="match status" value="1"/>
</dbReference>
<evidence type="ECO:0000313" key="4">
    <source>
        <dbReference type="Proteomes" id="UP001164746"/>
    </source>
</evidence>
<feature type="transmembrane region" description="Helical" evidence="1">
    <location>
        <begin position="413"/>
        <end position="434"/>
    </location>
</feature>
<reference evidence="3" key="1">
    <citation type="submission" date="2022-11" db="EMBL/GenBank/DDBJ databases">
        <title>Centuries of genome instability and evolution in soft-shell clam transmissible cancer (bioRxiv).</title>
        <authorList>
            <person name="Hart S.F.M."/>
            <person name="Yonemitsu M.A."/>
            <person name="Giersch R.M."/>
            <person name="Beal B.F."/>
            <person name="Arriagada G."/>
            <person name="Davis B.W."/>
            <person name="Ostrander E.A."/>
            <person name="Goff S.P."/>
            <person name="Metzger M.J."/>
        </authorList>
    </citation>
    <scope>NUCLEOTIDE SEQUENCE</scope>
    <source>
        <strain evidence="3">MELC-2E11</strain>
        <tissue evidence="3">Siphon/mantle</tissue>
    </source>
</reference>
<proteinExistence type="predicted"/>
<dbReference type="EMBL" id="CP111017">
    <property type="protein sequence ID" value="WAR07736.1"/>
    <property type="molecule type" value="Genomic_DNA"/>
</dbReference>
<protein>
    <submittedName>
        <fullName evidence="3">ENPP4-like protein</fullName>
    </submittedName>
</protein>
<accession>A0ABY7EKM4</accession>
<dbReference type="Gene3D" id="3.40.720.10">
    <property type="entry name" value="Alkaline Phosphatase, subunit A"/>
    <property type="match status" value="1"/>
</dbReference>
<dbReference type="SUPFAM" id="SSF53649">
    <property type="entry name" value="Alkaline phosphatase-like"/>
    <property type="match status" value="1"/>
</dbReference>
<keyword evidence="1" id="KW-1133">Transmembrane helix</keyword>
<evidence type="ECO:0000256" key="2">
    <source>
        <dbReference type="SAM" id="SignalP"/>
    </source>
</evidence>
<evidence type="ECO:0000313" key="3">
    <source>
        <dbReference type="EMBL" id="WAR07736.1"/>
    </source>
</evidence>